<accession>A0A8K1C8I6</accession>
<sequence>MATHVSVVATPWRAKKRTRKKATKQLARAFVRDRDNSRLCNLLLDVNELKQQIYDLAARKHALQTRSLYTRLDLQGVVLKTVHQYFELLARGLNQGSTACAFIASIAAPQMSLGLTTHGLDMLLEQWRRYTELFHPHSYSLVSADVIVGMDQSYIIRASVVLRGVFTHQTLATVFPLTLWDPIVWNRLIGRELVCPMVFHMHFNANGKLVRHDVETDFFAAVDRVLQDPRVTASIMENAIVAEESMVTEIISCHDQPLRVSSSASPVDEVDTATASSDNASSRLAVAYLLS</sequence>
<evidence type="ECO:0000313" key="1">
    <source>
        <dbReference type="EMBL" id="TMW58163.1"/>
    </source>
</evidence>
<evidence type="ECO:0000313" key="2">
    <source>
        <dbReference type="Proteomes" id="UP000794436"/>
    </source>
</evidence>
<dbReference type="AlphaFoldDB" id="A0A8K1C8I6"/>
<keyword evidence="2" id="KW-1185">Reference proteome</keyword>
<organism evidence="1 2">
    <name type="scientific">Pythium oligandrum</name>
    <name type="common">Mycoparasitic fungus</name>
    <dbReference type="NCBI Taxonomy" id="41045"/>
    <lineage>
        <taxon>Eukaryota</taxon>
        <taxon>Sar</taxon>
        <taxon>Stramenopiles</taxon>
        <taxon>Oomycota</taxon>
        <taxon>Peronosporomycetes</taxon>
        <taxon>Pythiales</taxon>
        <taxon>Pythiaceae</taxon>
        <taxon>Pythium</taxon>
    </lineage>
</organism>
<comment type="caution">
    <text evidence="1">The sequence shown here is derived from an EMBL/GenBank/DDBJ whole genome shotgun (WGS) entry which is preliminary data.</text>
</comment>
<dbReference type="Proteomes" id="UP000794436">
    <property type="component" value="Unassembled WGS sequence"/>
</dbReference>
<proteinExistence type="predicted"/>
<name>A0A8K1C8I6_PYTOL</name>
<dbReference type="EMBL" id="SPLM01000112">
    <property type="protein sequence ID" value="TMW58163.1"/>
    <property type="molecule type" value="Genomic_DNA"/>
</dbReference>
<reference evidence="1" key="1">
    <citation type="submission" date="2019-03" db="EMBL/GenBank/DDBJ databases">
        <title>Long read genome sequence of the mycoparasitic Pythium oligandrum ATCC 38472 isolated from sugarbeet rhizosphere.</title>
        <authorList>
            <person name="Gaulin E."/>
        </authorList>
    </citation>
    <scope>NUCLEOTIDE SEQUENCE</scope>
    <source>
        <strain evidence="1">ATCC 38472_TT</strain>
    </source>
</reference>
<gene>
    <name evidence="1" type="ORF">Poli38472_011751</name>
</gene>
<protein>
    <submittedName>
        <fullName evidence="1">Uncharacterized protein</fullName>
    </submittedName>
</protein>
<dbReference type="OrthoDB" id="166332at2759"/>